<dbReference type="GO" id="GO:0042162">
    <property type="term" value="F:telomeric DNA binding"/>
    <property type="evidence" value="ECO:0007669"/>
    <property type="project" value="TreeGrafter"/>
</dbReference>
<name>A0A0D2HGI8_9EURO</name>
<evidence type="ECO:0000256" key="2">
    <source>
        <dbReference type="PROSITE-ProRule" id="PRU00176"/>
    </source>
</evidence>
<dbReference type="Pfam" id="PF10193">
    <property type="entry name" value="Telomere_reg-2"/>
    <property type="match status" value="1"/>
</dbReference>
<dbReference type="InterPro" id="IPR051970">
    <property type="entry name" value="TEL2_Regulation"/>
</dbReference>
<dbReference type="PANTHER" id="PTHR15830">
    <property type="entry name" value="TELOMERE LENGTH REGULATION PROTEIN TEL2 FAMILY MEMBER"/>
    <property type="match status" value="1"/>
</dbReference>
<dbReference type="Gene3D" id="1.25.40.720">
    <property type="entry name" value="Telomere length regulation protein 2, C-terminal domain"/>
    <property type="match status" value="1"/>
</dbReference>
<feature type="domain" description="RRM" evidence="4">
    <location>
        <begin position="1251"/>
        <end position="1329"/>
    </location>
</feature>
<proteinExistence type="inferred from homology"/>
<dbReference type="CDD" id="cd00590">
    <property type="entry name" value="RRM_SF"/>
    <property type="match status" value="1"/>
</dbReference>
<sequence>MESLLEPIKTTRNLQNSINNLEALSLKEAVPASRTATGKPKISVLDITTETSDNASDTFSLRPSTETSIGSTSAETQKTNHKRLDSSAFLRKSYLDKAPQASLPDDALEILKNQPNTEDLAAVLQYLQYGIEGRHDFNIHVPGPKASQIINVLVTVTIPDQWLHLRQSTLSRTNTQLRSALLLSLTSVAGLGALLMQIRRLSSLTTSQDRSVMEDTVAVLSSILAGNMIISKFLSHATRTIPTDTQRRVFWQEATALLAGSKILTSMSQVLATIRDLDGLGENEKWLGDGNEYSRWLGRNISTAAMSINASPGSNTQEMSLLCLVLKRGLNLGYRDTLITELYNSLLLGKRALWTPMHMLVQGLPNYDQKVLFDTVLRDLARRSFGSGASILEPRELLIMNTSIVGGVAALISGLVQHNPILEAHVIHWLTSTNGEYAGLGLDARRAVIATLAARQSKLEQVLERSLENFGNKMQIQRDAILQQESTAQIIMLAFGYLNRLDHSAAKKVSSSGVFIRTVSNRLSASIPRARLLGMIVAVAVSRLVDEPGKVMNFGIEEMESQEVERWLDLVNIHDEVGSLDQLPKKTAEPLKKRPLQGTPKPLRRKRLAAESRPQSSKIVAIEELPDSDAEDSAGEEEDLPPYPPPDSDPSDSDEDPTLVNRNKPTPPVYISSLIKQLNTDNDPPVVELAIKTAPSLIRRKANFGDELSANIFRLASSLVNLQEGMSKEDLQQSRLEAVIACLVAKPRLMGPWIISTYFEGDFSLATRATLLTAISLGSRELAGIDDDIDNPSATKGLYEPSFPSNRLPPRLEPHYSSAPVDTISTNLSYRTLQPMALQAADKLTGPDVLKVRTFSSRMEVAAKTAAKLEARFKRIPKDLHKLLAEALYLPMCSRLSLLLTSLVTSPYLANSTLLHPSLVKLSLQTLIIIISTIGPNALQLPALTHESLLMLTTLHTLPALAHDPIILPPILHLILTLLDLNIEAGKTSEERLITDFGPMFAELVSWTGSLGDHASIPEVDNDPGLGMSMPWPVLAAGIQVKWQEVGRKFQDNKPPTTGVEPTKSAPVAAEPANTTEATDESLPAAVIKEKLTAESGPAPTGSAPAVAETANATEATEEALPAAETGEKLAADVKSTPSQSATLSHAGMFDRKPTLYIGNLFFDVTESDLVKEFARFGPVTKCKIVRDSRGLSKGFGYVDFSTQEAADAAMERLNMSLFEGRRITVQYAARPSGVLDNQNVERKPLNPPSKTLFIGNMSFEMTDRDLTNLFRGIRNVIDVRVAIDRRTGQPRGFAHADFIDVKSAMEAMKVLQEKEIYGRRLRVDFSYSSANRAPRNDPPAENN</sequence>
<dbReference type="GO" id="GO:0005829">
    <property type="term" value="C:cytosol"/>
    <property type="evidence" value="ECO:0007669"/>
    <property type="project" value="TreeGrafter"/>
</dbReference>
<dbReference type="SUPFAM" id="SSF54928">
    <property type="entry name" value="RNA-binding domain, RBD"/>
    <property type="match status" value="2"/>
</dbReference>
<dbReference type="GeneID" id="25302249"/>
<evidence type="ECO:0000256" key="3">
    <source>
        <dbReference type="SAM" id="MobiDB-lite"/>
    </source>
</evidence>
<dbReference type="GO" id="GO:0051083">
    <property type="term" value="P:'de novo' cotranslational protein folding"/>
    <property type="evidence" value="ECO:0007669"/>
    <property type="project" value="TreeGrafter"/>
</dbReference>
<comment type="similarity">
    <text evidence="1">Belongs to the TEL2 family.</text>
</comment>
<dbReference type="HOGENOM" id="CLU_005799_1_0_1"/>
<feature type="compositionally biased region" description="Basic and acidic residues" evidence="3">
    <location>
        <begin position="581"/>
        <end position="592"/>
    </location>
</feature>
<feature type="region of interest" description="Disordered" evidence="3">
    <location>
        <begin position="581"/>
        <end position="666"/>
    </location>
</feature>
<evidence type="ECO:0000313" key="5">
    <source>
        <dbReference type="EMBL" id="KIW83514.1"/>
    </source>
</evidence>
<dbReference type="PROSITE" id="PS50102">
    <property type="entry name" value="RRM"/>
    <property type="match status" value="2"/>
</dbReference>
<dbReference type="STRING" id="1442368.A0A0D2HGI8"/>
<evidence type="ECO:0000313" key="6">
    <source>
        <dbReference type="Proteomes" id="UP000053029"/>
    </source>
</evidence>
<reference evidence="5 6" key="1">
    <citation type="submission" date="2015-01" db="EMBL/GenBank/DDBJ databases">
        <title>The Genome Sequence of Fonsecaea pedrosoi CBS 271.37.</title>
        <authorList>
            <consortium name="The Broad Institute Genomics Platform"/>
            <person name="Cuomo C."/>
            <person name="de Hoog S."/>
            <person name="Gorbushina A."/>
            <person name="Stielow B."/>
            <person name="Teixiera M."/>
            <person name="Abouelleil A."/>
            <person name="Chapman S.B."/>
            <person name="Priest M."/>
            <person name="Young S.K."/>
            <person name="Wortman J."/>
            <person name="Nusbaum C."/>
            <person name="Birren B."/>
        </authorList>
    </citation>
    <scope>NUCLEOTIDE SEQUENCE [LARGE SCALE GENOMIC DNA]</scope>
    <source>
        <strain evidence="5 6">CBS 271.37</strain>
    </source>
</reference>
<dbReference type="VEuPathDB" id="FungiDB:Z517_02759"/>
<evidence type="ECO:0000256" key="1">
    <source>
        <dbReference type="ARBA" id="ARBA00006133"/>
    </source>
</evidence>
<feature type="domain" description="RRM" evidence="4">
    <location>
        <begin position="1154"/>
        <end position="1231"/>
    </location>
</feature>
<dbReference type="InterPro" id="IPR019337">
    <property type="entry name" value="Telomere_length_regulation_dom"/>
</dbReference>
<dbReference type="AlphaFoldDB" id="A0A0D2HGI8"/>
<dbReference type="SMART" id="SM00360">
    <property type="entry name" value="RRM"/>
    <property type="match status" value="2"/>
</dbReference>
<feature type="compositionally biased region" description="Polar residues" evidence="3">
    <location>
        <begin position="53"/>
        <end position="77"/>
    </location>
</feature>
<organism evidence="5 6">
    <name type="scientific">Fonsecaea pedrosoi CBS 271.37</name>
    <dbReference type="NCBI Taxonomy" id="1442368"/>
    <lineage>
        <taxon>Eukaryota</taxon>
        <taxon>Fungi</taxon>
        <taxon>Dikarya</taxon>
        <taxon>Ascomycota</taxon>
        <taxon>Pezizomycotina</taxon>
        <taxon>Eurotiomycetes</taxon>
        <taxon>Chaetothyriomycetidae</taxon>
        <taxon>Chaetothyriales</taxon>
        <taxon>Herpotrichiellaceae</taxon>
        <taxon>Fonsecaea</taxon>
    </lineage>
</organism>
<dbReference type="InterPro" id="IPR035979">
    <property type="entry name" value="RBD_domain_sf"/>
</dbReference>
<dbReference type="InterPro" id="IPR000504">
    <property type="entry name" value="RRM_dom"/>
</dbReference>
<dbReference type="OrthoDB" id="10258062at2759"/>
<dbReference type="Proteomes" id="UP000053029">
    <property type="component" value="Unassembled WGS sequence"/>
</dbReference>
<feature type="region of interest" description="Disordered" evidence="3">
    <location>
        <begin position="53"/>
        <end position="82"/>
    </location>
</feature>
<dbReference type="GO" id="GO:0051879">
    <property type="term" value="F:Hsp90 protein binding"/>
    <property type="evidence" value="ECO:0007669"/>
    <property type="project" value="TreeGrafter"/>
</dbReference>
<protein>
    <recommendedName>
        <fullName evidence="4">RRM domain-containing protein</fullName>
    </recommendedName>
</protein>
<feature type="compositionally biased region" description="Acidic residues" evidence="3">
    <location>
        <begin position="624"/>
        <end position="640"/>
    </location>
</feature>
<dbReference type="InterPro" id="IPR038528">
    <property type="entry name" value="TEL2_C_sf"/>
</dbReference>
<feature type="region of interest" description="Disordered" evidence="3">
    <location>
        <begin position="1050"/>
        <end position="1081"/>
    </location>
</feature>
<accession>A0A0D2HGI8</accession>
<dbReference type="InterPro" id="IPR012677">
    <property type="entry name" value="Nucleotide-bd_a/b_plait_sf"/>
</dbReference>
<evidence type="ECO:0000259" key="4">
    <source>
        <dbReference type="PROSITE" id="PS50102"/>
    </source>
</evidence>
<keyword evidence="2" id="KW-0694">RNA-binding</keyword>
<dbReference type="PANTHER" id="PTHR15830:SF10">
    <property type="entry name" value="TELOMERE LENGTH REGULATION PROTEIN TEL2 HOMOLOG"/>
    <property type="match status" value="1"/>
</dbReference>
<dbReference type="Gene3D" id="3.30.70.330">
    <property type="match status" value="2"/>
</dbReference>
<keyword evidence="6" id="KW-1185">Reference proteome</keyword>
<dbReference type="RefSeq" id="XP_013287322.1">
    <property type="nucleotide sequence ID" value="XM_013431868.1"/>
</dbReference>
<dbReference type="Pfam" id="PF00076">
    <property type="entry name" value="RRM_1"/>
    <property type="match status" value="2"/>
</dbReference>
<dbReference type="EMBL" id="KN846970">
    <property type="protein sequence ID" value="KIW83514.1"/>
    <property type="molecule type" value="Genomic_DNA"/>
</dbReference>
<gene>
    <name evidence="5" type="ORF">Z517_02759</name>
</gene>
<dbReference type="GO" id="GO:0003723">
    <property type="term" value="F:RNA binding"/>
    <property type="evidence" value="ECO:0007669"/>
    <property type="project" value="UniProtKB-UniRule"/>
</dbReference>